<feature type="transmembrane region" description="Helical" evidence="2">
    <location>
        <begin position="123"/>
        <end position="147"/>
    </location>
</feature>
<feature type="transmembrane region" description="Helical" evidence="2">
    <location>
        <begin position="12"/>
        <end position="28"/>
    </location>
</feature>
<dbReference type="EMBL" id="JAJEPU010000008">
    <property type="protein sequence ID" value="MCC2164107.1"/>
    <property type="molecule type" value="Genomic_DNA"/>
</dbReference>
<keyword evidence="4" id="KW-1185">Reference proteome</keyword>
<evidence type="ECO:0000256" key="1">
    <source>
        <dbReference type="SAM" id="MobiDB-lite"/>
    </source>
</evidence>
<dbReference type="RefSeq" id="WP_308450828.1">
    <property type="nucleotide sequence ID" value="NZ_JAJEPU010000008.1"/>
</dbReference>
<name>A0AAE3AQJ4_9FIRM</name>
<evidence type="ECO:0000313" key="3">
    <source>
        <dbReference type="EMBL" id="MCC2164107.1"/>
    </source>
</evidence>
<evidence type="ECO:0000313" key="4">
    <source>
        <dbReference type="Proteomes" id="UP001198962"/>
    </source>
</evidence>
<keyword evidence="2" id="KW-0472">Membrane</keyword>
<feature type="compositionally biased region" description="Low complexity" evidence="1">
    <location>
        <begin position="234"/>
        <end position="246"/>
    </location>
</feature>
<feature type="compositionally biased region" description="Polar residues" evidence="1">
    <location>
        <begin position="258"/>
        <end position="289"/>
    </location>
</feature>
<reference evidence="3" key="1">
    <citation type="submission" date="2021-10" db="EMBL/GenBank/DDBJ databases">
        <title>Anaerobic single-cell dispensing facilitates the cultivation of human gut bacteria.</title>
        <authorList>
            <person name="Afrizal A."/>
        </authorList>
    </citation>
    <scope>NUCLEOTIDE SEQUENCE</scope>
    <source>
        <strain evidence="3">CLA-AA-H274</strain>
    </source>
</reference>
<evidence type="ECO:0000256" key="2">
    <source>
        <dbReference type="SAM" id="Phobius"/>
    </source>
</evidence>
<dbReference type="Proteomes" id="UP001198962">
    <property type="component" value="Unassembled WGS sequence"/>
</dbReference>
<feature type="region of interest" description="Disordered" evidence="1">
    <location>
        <begin position="171"/>
        <end position="310"/>
    </location>
</feature>
<protein>
    <submittedName>
        <fullName evidence="3">Uncharacterized protein</fullName>
    </submittedName>
</protein>
<dbReference type="AlphaFoldDB" id="A0AAE3AQJ4"/>
<proteinExistence type="predicted"/>
<keyword evidence="2" id="KW-1133">Transmembrane helix</keyword>
<keyword evidence="2" id="KW-0812">Transmembrane</keyword>
<comment type="caution">
    <text evidence="3">The sequence shown here is derived from an EMBL/GenBank/DDBJ whole genome shotgun (WGS) entry which is preliminary data.</text>
</comment>
<sequence>MMQLLETGKALYVLAGLCLMGILTRGLTRRLYKGLLKESTNLTVTKNRTLKELKTRAENVYRVNQGMRDTGAWLEHQLNEMKIMGFTLNGWSGLAMQWTWLCLLAGGTGAFLAYWYRLDTSCMVLYGAGGILLAMLTLVFDGVTAGVRREQLMMALQDYLENVMYPRMARNQPLDGENSASGIRPVPTSKGMRSLGRLSLRSEMNSEKEETENEETERENSREYSGFSGTVMQGGVRNSGSNGNNRAVFGNGKRQRRANQGVSAENSDAMTSSAQSETSSITGIRNASGQADLHTRQGSQGKPGDKNGVSDTEYLKRSLEQMAASREKHREGTENWLKDLSPEEVELIGDILKQYLI</sequence>
<accession>A0AAE3AQJ4</accession>
<feature type="transmembrane region" description="Helical" evidence="2">
    <location>
        <begin position="98"/>
        <end position="117"/>
    </location>
</feature>
<organism evidence="3 4">
    <name type="scientific">Brotaphodocola catenula</name>
    <dbReference type="NCBI Taxonomy" id="2885361"/>
    <lineage>
        <taxon>Bacteria</taxon>
        <taxon>Bacillati</taxon>
        <taxon>Bacillota</taxon>
        <taxon>Clostridia</taxon>
        <taxon>Lachnospirales</taxon>
        <taxon>Lachnospiraceae</taxon>
        <taxon>Brotaphodocola</taxon>
    </lineage>
</organism>
<gene>
    <name evidence="3" type="ORF">LKD32_04265</name>
</gene>